<evidence type="ECO:0000313" key="1">
    <source>
        <dbReference type="EMBL" id="KAF2866052.1"/>
    </source>
</evidence>
<name>A0A7C8I231_9PLEO</name>
<dbReference type="OrthoDB" id="3350591at2759"/>
<comment type="caution">
    <text evidence="1">The sequence shown here is derived from an EMBL/GenBank/DDBJ whole genome shotgun (WGS) entry which is preliminary data.</text>
</comment>
<reference evidence="1 2" key="1">
    <citation type="submission" date="2020-01" db="EMBL/GenBank/DDBJ databases">
        <authorList>
            <consortium name="DOE Joint Genome Institute"/>
            <person name="Haridas S."/>
            <person name="Albert R."/>
            <person name="Binder M."/>
            <person name="Bloem J."/>
            <person name="Labutti K."/>
            <person name="Salamov A."/>
            <person name="Andreopoulos B."/>
            <person name="Baker S.E."/>
            <person name="Barry K."/>
            <person name="Bills G."/>
            <person name="Bluhm B.H."/>
            <person name="Cannon C."/>
            <person name="Castanera R."/>
            <person name="Culley D.E."/>
            <person name="Daum C."/>
            <person name="Ezra D."/>
            <person name="Gonzalez J.B."/>
            <person name="Henrissat B."/>
            <person name="Kuo A."/>
            <person name="Liang C."/>
            <person name="Lipzen A."/>
            <person name="Lutzoni F."/>
            <person name="Magnuson J."/>
            <person name="Mondo S."/>
            <person name="Nolan M."/>
            <person name="Ohm R."/>
            <person name="Pangilinan J."/>
            <person name="Park H.-J.H."/>
            <person name="Ramirez L."/>
            <person name="Alfaro M."/>
            <person name="Sun H."/>
            <person name="Tritt A."/>
            <person name="Yoshinaga Y."/>
            <person name="Zwiers L.-H.L."/>
            <person name="Turgeon B.G."/>
            <person name="Goodwin S.B."/>
            <person name="Spatafora J.W."/>
            <person name="Crous P.W."/>
            <person name="Grigoriev I.V."/>
        </authorList>
    </citation>
    <scope>NUCLEOTIDE SEQUENCE [LARGE SCALE GENOMIC DNA]</scope>
    <source>
        <strain evidence="1 2">CBS 611.86</strain>
    </source>
</reference>
<dbReference type="Pfam" id="PF12311">
    <property type="entry name" value="DUF3632"/>
    <property type="match status" value="1"/>
</dbReference>
<organism evidence="1 2">
    <name type="scientific">Massariosphaeria phaeospora</name>
    <dbReference type="NCBI Taxonomy" id="100035"/>
    <lineage>
        <taxon>Eukaryota</taxon>
        <taxon>Fungi</taxon>
        <taxon>Dikarya</taxon>
        <taxon>Ascomycota</taxon>
        <taxon>Pezizomycotina</taxon>
        <taxon>Dothideomycetes</taxon>
        <taxon>Pleosporomycetidae</taxon>
        <taxon>Pleosporales</taxon>
        <taxon>Pleosporales incertae sedis</taxon>
        <taxon>Massariosphaeria</taxon>
    </lineage>
</organism>
<evidence type="ECO:0000313" key="2">
    <source>
        <dbReference type="Proteomes" id="UP000481861"/>
    </source>
</evidence>
<keyword evidence="2" id="KW-1185">Reference proteome</keyword>
<sequence length="230" mass="26836">MHALNVAVRELTEYNDKLVELVYKMHNIPGEEEAGIVLGYFNSEWIEFGWDFKFPSQSDPDRDAKLQSWINMNAFCAKLSTKGDSKVDRRWDSDWVFRTPLEKTPWEDSDNTDLLVDVDLDDPKEKASYEYALEKRNIKALNFWIPGAAVWIKINGKGIYDMKGKMGREYDWVPTNWKGLKGWSKERFGYWRERFEWVSTVEVLDSRTKGDAREAAKIMKSIEENAAKAS</sequence>
<dbReference type="InterPro" id="IPR022085">
    <property type="entry name" value="OpdG"/>
</dbReference>
<dbReference type="InterPro" id="IPR053204">
    <property type="entry name" value="Oxopyrrolidines_Biosynth-assoc"/>
</dbReference>
<dbReference type="Proteomes" id="UP000481861">
    <property type="component" value="Unassembled WGS sequence"/>
</dbReference>
<gene>
    <name evidence="1" type="ORF">BDV95DRAFT_553144</name>
</gene>
<proteinExistence type="predicted"/>
<dbReference type="AlphaFoldDB" id="A0A7C8I231"/>
<dbReference type="PANTHER" id="PTHR38797">
    <property type="entry name" value="NUCLEAR PORE COMPLEX PROTEIN NUP85-RELATED"/>
    <property type="match status" value="1"/>
</dbReference>
<dbReference type="PANTHER" id="PTHR38797:SF4">
    <property type="entry name" value="NUCLEAR PORE COMPLEX PROTEIN NUP85"/>
    <property type="match status" value="1"/>
</dbReference>
<dbReference type="EMBL" id="JAADJZ010000029">
    <property type="protein sequence ID" value="KAF2866052.1"/>
    <property type="molecule type" value="Genomic_DNA"/>
</dbReference>
<protein>
    <submittedName>
        <fullName evidence="1">Uncharacterized protein</fullName>
    </submittedName>
</protein>
<accession>A0A7C8I231</accession>